<accession>A0AAP0G0X1</accession>
<proteinExistence type="predicted"/>
<evidence type="ECO:0000313" key="2">
    <source>
        <dbReference type="Proteomes" id="UP001418222"/>
    </source>
</evidence>
<comment type="caution">
    <text evidence="1">The sequence shown here is derived from an EMBL/GenBank/DDBJ whole genome shotgun (WGS) entry which is preliminary data.</text>
</comment>
<dbReference type="Proteomes" id="UP001418222">
    <property type="component" value="Unassembled WGS sequence"/>
</dbReference>
<reference evidence="1 2" key="1">
    <citation type="journal article" date="2022" name="Nat. Plants">
        <title>Genomes of leafy and leafless Platanthera orchids illuminate the evolution of mycoheterotrophy.</title>
        <authorList>
            <person name="Li M.H."/>
            <person name="Liu K.W."/>
            <person name="Li Z."/>
            <person name="Lu H.C."/>
            <person name="Ye Q.L."/>
            <person name="Zhang D."/>
            <person name="Wang J.Y."/>
            <person name="Li Y.F."/>
            <person name="Zhong Z.M."/>
            <person name="Liu X."/>
            <person name="Yu X."/>
            <person name="Liu D.K."/>
            <person name="Tu X.D."/>
            <person name="Liu B."/>
            <person name="Hao Y."/>
            <person name="Liao X.Y."/>
            <person name="Jiang Y.T."/>
            <person name="Sun W.H."/>
            <person name="Chen J."/>
            <person name="Chen Y.Q."/>
            <person name="Ai Y."/>
            <person name="Zhai J.W."/>
            <person name="Wu S.S."/>
            <person name="Zhou Z."/>
            <person name="Hsiao Y.Y."/>
            <person name="Wu W.L."/>
            <person name="Chen Y.Y."/>
            <person name="Lin Y.F."/>
            <person name="Hsu J.L."/>
            <person name="Li C.Y."/>
            <person name="Wang Z.W."/>
            <person name="Zhao X."/>
            <person name="Zhong W.Y."/>
            <person name="Ma X.K."/>
            <person name="Ma L."/>
            <person name="Huang J."/>
            <person name="Chen G.Z."/>
            <person name="Huang M.Z."/>
            <person name="Huang L."/>
            <person name="Peng D.H."/>
            <person name="Luo Y.B."/>
            <person name="Zou S.Q."/>
            <person name="Chen S.P."/>
            <person name="Lan S."/>
            <person name="Tsai W.C."/>
            <person name="Van de Peer Y."/>
            <person name="Liu Z.J."/>
        </authorList>
    </citation>
    <scope>NUCLEOTIDE SEQUENCE [LARGE SCALE GENOMIC DNA]</scope>
    <source>
        <strain evidence="1">Lor287</strain>
    </source>
</reference>
<organism evidence="1 2">
    <name type="scientific">Platanthera zijinensis</name>
    <dbReference type="NCBI Taxonomy" id="2320716"/>
    <lineage>
        <taxon>Eukaryota</taxon>
        <taxon>Viridiplantae</taxon>
        <taxon>Streptophyta</taxon>
        <taxon>Embryophyta</taxon>
        <taxon>Tracheophyta</taxon>
        <taxon>Spermatophyta</taxon>
        <taxon>Magnoliopsida</taxon>
        <taxon>Liliopsida</taxon>
        <taxon>Asparagales</taxon>
        <taxon>Orchidaceae</taxon>
        <taxon>Orchidoideae</taxon>
        <taxon>Orchideae</taxon>
        <taxon>Orchidinae</taxon>
        <taxon>Platanthera</taxon>
    </lineage>
</organism>
<dbReference type="AlphaFoldDB" id="A0AAP0G0X1"/>
<name>A0AAP0G0X1_9ASPA</name>
<dbReference type="PANTHER" id="PTHR33868">
    <property type="entry name" value="EXPRESSED PROTEIN"/>
    <property type="match status" value="1"/>
</dbReference>
<gene>
    <name evidence="1" type="ORF">KSP39_PZI016670</name>
</gene>
<sequence>MWGNGRRRLLHMDSPPTPKTLFSDDPLMSLALSHRFTHLLTNCDLPPSLKLFSPPAIDDNHGVLRALRLSQTRARAAEDRTQLVTARIGRLASLLVEESLLLSAHRRWLAMLEFDVACLRRRISQPVEDDGGDIGVVEMVWCMALALCIGIGGVGFARGQCLL</sequence>
<protein>
    <submittedName>
        <fullName evidence="1">Uncharacterized protein</fullName>
    </submittedName>
</protein>
<evidence type="ECO:0000313" key="1">
    <source>
        <dbReference type="EMBL" id="KAK8931342.1"/>
    </source>
</evidence>
<keyword evidence="2" id="KW-1185">Reference proteome</keyword>
<dbReference type="EMBL" id="JBBWWQ010000014">
    <property type="protein sequence ID" value="KAK8931342.1"/>
    <property type="molecule type" value="Genomic_DNA"/>
</dbReference>
<dbReference type="PANTHER" id="PTHR33868:SF10">
    <property type="entry name" value="OS08G0483100 PROTEIN"/>
    <property type="match status" value="1"/>
</dbReference>